<evidence type="ECO:0000313" key="3">
    <source>
        <dbReference type="EMBL" id="MBB4082820.1"/>
    </source>
</evidence>
<dbReference type="PROSITE" id="PS00330">
    <property type="entry name" value="HEMOLYSIN_CALCIUM"/>
    <property type="match status" value="3"/>
</dbReference>
<gene>
    <name evidence="3" type="ORF">GGR12_001686</name>
</gene>
<evidence type="ECO:0000313" key="4">
    <source>
        <dbReference type="Proteomes" id="UP000529946"/>
    </source>
</evidence>
<dbReference type="GO" id="GO:0005576">
    <property type="term" value="C:extracellular region"/>
    <property type="evidence" value="ECO:0007669"/>
    <property type="project" value="UniProtKB-SubCell"/>
</dbReference>
<reference evidence="3 4" key="1">
    <citation type="submission" date="2020-08" db="EMBL/GenBank/DDBJ databases">
        <title>Genomic Encyclopedia of Type Strains, Phase IV (KMG-IV): sequencing the most valuable type-strain genomes for metagenomic binning, comparative biology and taxonomic classification.</title>
        <authorList>
            <person name="Goeker M."/>
        </authorList>
    </citation>
    <scope>NUCLEOTIDE SEQUENCE [LARGE SCALE GENOMIC DNA]</scope>
    <source>
        <strain evidence="3 4">DSM 23960</strain>
    </source>
</reference>
<protein>
    <submittedName>
        <fullName evidence="3">Ca2+-binding RTX toxin-like protein</fullName>
    </submittedName>
</protein>
<dbReference type="GO" id="GO:0005509">
    <property type="term" value="F:calcium ion binding"/>
    <property type="evidence" value="ECO:0007669"/>
    <property type="project" value="InterPro"/>
</dbReference>
<evidence type="ECO:0000256" key="2">
    <source>
        <dbReference type="ARBA" id="ARBA00022525"/>
    </source>
</evidence>
<dbReference type="InterPro" id="IPR018511">
    <property type="entry name" value="Hemolysin-typ_Ca-bd_CS"/>
</dbReference>
<dbReference type="PANTHER" id="PTHR38340">
    <property type="entry name" value="S-LAYER PROTEIN"/>
    <property type="match status" value="1"/>
</dbReference>
<dbReference type="EMBL" id="JACIDM010000002">
    <property type="protein sequence ID" value="MBB4082820.1"/>
    <property type="molecule type" value="Genomic_DNA"/>
</dbReference>
<proteinExistence type="predicted"/>
<dbReference type="PANTHER" id="PTHR38340:SF1">
    <property type="entry name" value="S-LAYER PROTEIN"/>
    <property type="match status" value="1"/>
</dbReference>
<accession>A0A7W6NQ42</accession>
<dbReference type="PRINTS" id="PR00313">
    <property type="entry name" value="CABNDNGRPT"/>
</dbReference>
<sequence>MPTFTGTSAAETIDGSATDDIIDGRGGADQLDGLDGEDAILYQVGVYGWEGGFAVYQGAAVLDGGDGVDTFDLRGGYLSSFDHYIYASPTFEGWVYTTPTAYTLGAGAGGDVTFTWGTRIFDSRDGSESFGATPVTLRNVETAVFRFTENPNVPDPYFVLAGDGRYHFSANDRLIISDLAGTALTGQIEFDGGAGDDVLDASAVSNVILALGGIGRDDLRGGSADDQLYGGDGSDALMGGAGSNVLSGGEGIDLAAYFAATESVIIDLNDGTVTNNGYGSVDSLDGIESLMGGDFNDVLIGEASNNQLWGGAGSDYLVGLGGNDILEGGTGAANTLQGGLGDDTYIVQVAGDTVLELAGEGTDSVFTTVSVYRLRDNIENLTFFGAGGFNGLGNALNNDISGSAGADALFGYAGNDVLRGDAGAANTLIGGLGDDRYVTRVAGDTLIEAAGEGHDTVETTATTYTLRDNFEDLVFVPSGFSTAAFAGTGNALGNLIQGASAGDILSGLAGNDTLRGFDGTDILRGGQGNDVLDGGAGIDTVDYAAAAAGVNVNLSGNVAANDGDGGSDSLLGIENLTGSAFNDTLAGSAVANVLRGGLGADTLIGLGGNDVLEGGTGAANTLIGGLGDDLYRVSVAGDTLVESAGQGRDTVETTVSALTLRANFEDLTFTGTGSFSGTGNAENNSITGGLSADTLIGLGGDDILQGGGSVDTVVMSGVRADYQINGGSSTWTITDLVAGRDGTDSLLSIERIRFSDGSILDLTAPAAPAFDDHAKGDAAAPLTLPWIPWDEY</sequence>
<dbReference type="AlphaFoldDB" id="A0A7W6NQ42"/>
<keyword evidence="4" id="KW-1185">Reference proteome</keyword>
<evidence type="ECO:0000256" key="1">
    <source>
        <dbReference type="ARBA" id="ARBA00004613"/>
    </source>
</evidence>
<name>A0A7W6NQ42_9CAUL</name>
<dbReference type="Gene3D" id="2.150.10.10">
    <property type="entry name" value="Serralysin-like metalloprotease, C-terminal"/>
    <property type="match status" value="4"/>
</dbReference>
<organism evidence="3 4">
    <name type="scientific">Brevundimonas lenta</name>
    <dbReference type="NCBI Taxonomy" id="424796"/>
    <lineage>
        <taxon>Bacteria</taxon>
        <taxon>Pseudomonadati</taxon>
        <taxon>Pseudomonadota</taxon>
        <taxon>Alphaproteobacteria</taxon>
        <taxon>Caulobacterales</taxon>
        <taxon>Caulobacteraceae</taxon>
        <taxon>Brevundimonas</taxon>
    </lineage>
</organism>
<comment type="caution">
    <text evidence="3">The sequence shown here is derived from an EMBL/GenBank/DDBJ whole genome shotgun (WGS) entry which is preliminary data.</text>
</comment>
<dbReference type="RefSeq" id="WP_183203979.1">
    <property type="nucleotide sequence ID" value="NZ_BAAAER010000001.1"/>
</dbReference>
<dbReference type="Proteomes" id="UP000529946">
    <property type="component" value="Unassembled WGS sequence"/>
</dbReference>
<dbReference type="Pfam" id="PF00353">
    <property type="entry name" value="HemolysinCabind"/>
    <property type="match status" value="8"/>
</dbReference>
<keyword evidence="2" id="KW-0964">Secreted</keyword>
<dbReference type="SUPFAM" id="SSF51120">
    <property type="entry name" value="beta-Roll"/>
    <property type="match status" value="6"/>
</dbReference>
<dbReference type="InterPro" id="IPR001343">
    <property type="entry name" value="Hemolysn_Ca-bd"/>
</dbReference>
<dbReference type="InterPro" id="IPR050557">
    <property type="entry name" value="RTX_toxin/Mannuronan_C5-epim"/>
</dbReference>
<comment type="subcellular location">
    <subcellularLocation>
        <location evidence="1">Secreted</location>
    </subcellularLocation>
</comment>
<dbReference type="InterPro" id="IPR011049">
    <property type="entry name" value="Serralysin-like_metalloprot_C"/>
</dbReference>